<accession>A0ACC1YWG6</accession>
<proteinExistence type="predicted"/>
<organism evidence="1 2">
    <name type="scientific">Melia azedarach</name>
    <name type="common">Chinaberry tree</name>
    <dbReference type="NCBI Taxonomy" id="155640"/>
    <lineage>
        <taxon>Eukaryota</taxon>
        <taxon>Viridiplantae</taxon>
        <taxon>Streptophyta</taxon>
        <taxon>Embryophyta</taxon>
        <taxon>Tracheophyta</taxon>
        <taxon>Spermatophyta</taxon>
        <taxon>Magnoliopsida</taxon>
        <taxon>eudicotyledons</taxon>
        <taxon>Gunneridae</taxon>
        <taxon>Pentapetalae</taxon>
        <taxon>rosids</taxon>
        <taxon>malvids</taxon>
        <taxon>Sapindales</taxon>
        <taxon>Meliaceae</taxon>
        <taxon>Melia</taxon>
    </lineage>
</organism>
<dbReference type="EMBL" id="CM051394">
    <property type="protein sequence ID" value="KAJ4726945.1"/>
    <property type="molecule type" value="Genomic_DNA"/>
</dbReference>
<sequence>MEDPKAAENTATQVTNPPPETTQKLHSQPLQAPVQVQAPATHSSKKRLLDNVKIQDSSYYKMRLVLKDLRPHFIEVVRTSDFRNCKASHDIREKIRTLMELYKQMTAETVSVKNFVTEGQPPQDGIISKPSENKPFQFDSVSKQQPVDGDGSCIIGGSAFGWNFITFSGSQPVYYGVTKESFRHSQVNLEGQGQ</sequence>
<reference evidence="1 2" key="1">
    <citation type="journal article" date="2023" name="Science">
        <title>Complex scaffold remodeling in plant triterpene biosynthesis.</title>
        <authorList>
            <person name="De La Pena R."/>
            <person name="Hodgson H."/>
            <person name="Liu J.C."/>
            <person name="Stephenson M.J."/>
            <person name="Martin A.C."/>
            <person name="Owen C."/>
            <person name="Harkess A."/>
            <person name="Leebens-Mack J."/>
            <person name="Jimenez L.E."/>
            <person name="Osbourn A."/>
            <person name="Sattely E.S."/>
        </authorList>
    </citation>
    <scope>NUCLEOTIDE SEQUENCE [LARGE SCALE GENOMIC DNA]</scope>
    <source>
        <strain evidence="2">cv. JPN11</strain>
        <tissue evidence="1">Leaf</tissue>
    </source>
</reference>
<gene>
    <name evidence="1" type="ORF">OWV82_000126</name>
</gene>
<comment type="caution">
    <text evidence="1">The sequence shown here is derived from an EMBL/GenBank/DDBJ whole genome shotgun (WGS) entry which is preliminary data.</text>
</comment>
<name>A0ACC1YWG6_MELAZ</name>
<evidence type="ECO:0000313" key="1">
    <source>
        <dbReference type="EMBL" id="KAJ4726945.1"/>
    </source>
</evidence>
<protein>
    <submittedName>
        <fullName evidence="1">Tumor necrosis factor receptor superfamily member 8 like</fullName>
    </submittedName>
</protein>
<dbReference type="Proteomes" id="UP001164539">
    <property type="component" value="Chromosome 1"/>
</dbReference>
<keyword evidence="2" id="KW-1185">Reference proteome</keyword>
<keyword evidence="1" id="KW-0675">Receptor</keyword>
<evidence type="ECO:0000313" key="2">
    <source>
        <dbReference type="Proteomes" id="UP001164539"/>
    </source>
</evidence>